<keyword evidence="14" id="KW-0961">Cell wall biogenesis/degradation</keyword>
<dbReference type="InterPro" id="IPR012338">
    <property type="entry name" value="Beta-lactam/transpept-like"/>
</dbReference>
<dbReference type="FunFam" id="1.10.3810.10:FF:000001">
    <property type="entry name" value="Penicillin-binding protein 1A"/>
    <property type="match status" value="1"/>
</dbReference>
<dbReference type="Gene3D" id="2.60.40.10">
    <property type="entry name" value="Immunoglobulins"/>
    <property type="match status" value="1"/>
</dbReference>
<protein>
    <submittedName>
        <fullName evidence="19">Penicillin-binding protein 1F</fullName>
    </submittedName>
</protein>
<dbReference type="NCBIfam" id="TIGR02074">
    <property type="entry name" value="PBP_1a_fam"/>
    <property type="match status" value="1"/>
</dbReference>
<evidence type="ECO:0000256" key="15">
    <source>
        <dbReference type="ARBA" id="ARBA00034000"/>
    </source>
</evidence>
<evidence type="ECO:0000256" key="17">
    <source>
        <dbReference type="SAM" id="Phobius"/>
    </source>
</evidence>
<sequence length="924" mass="101532">MKIGGILKIKKPSYKKAPFRAIKKRLRNRKAIAYFFGFLALFTVLTVLWVSKDLPTPSKLAKLHATESTKIMDRNGGVLYQTGEERRTVVEFDKIPDYAKQATLAAEDANFYKHGGVDFRGIARAAFKDILNMSAAEGGSTITQQFVKNALLTNQKTFSRKFRELILALEIEQIYSKDEILGLYLNEIPYGGNIYGIEEASRQFFNKSANELTLSEAATVAAVPRAPTYYSPWGTHTDSLFARKNYILDRMSELGYISKEDAEKAKQEGPTKENLTFQKKRESIKSPHFVMYVKERLVDLYGERLVNSGGLKVTTTLDGEKQRAAEEAIAKNEAKFTRYGATNAALVSTDVKTGEILAMIGGKDYFDIEHGGNVNVTDSARQPGSSFKPIVYATAFKQQRFSPSFTIYDVATDFNGYQPKNYDGSSHGALSIRQSLANSLNIPAVKTLALVGVNEALKTAKDLGITTLNEPERYGLALTLGGGEVKPIEMAGAFGAFANSGVYHQPVSILKIEDSQGKVLYEYKEESNRSQAIDPQIAYQISDILDDDGARSMIFGFNNALNFGKYHVAAKTGTTNEFHDAWTVGYSPKIATAVWVGNNDNAKMKNGADGSVVAAPIFHSYMEKFLDDSEFARPDGIKELTVEKYSNKLPTQYSKTTVKDIFASWQIPTEKDDINVMLRVNRINGKLATDNTPAELIEERLFTNIHNEWGNDWKKYPNWEGPVRSWAQANGFNLTAPDEKDDSYNGRPTVEITSPSEGSQVSGEFDVSVSANSDQGIEKIVYYIDNAEATSSSSSPYSVTLESTKYSNGSHTLTARMTDKNGIVVEDTTAISIKNSTPPQISSIQVSYPSSTNAIIKFATDQSSSAKVDYGTTTAYGSTKSSSSTTTSHQISIGSLTAGVKYYFKITATNEAGSSTQTGSFTAS</sequence>
<dbReference type="InterPro" id="IPR023346">
    <property type="entry name" value="Lysozyme-like_dom_sf"/>
</dbReference>
<evidence type="ECO:0000256" key="7">
    <source>
        <dbReference type="ARBA" id="ARBA00022676"/>
    </source>
</evidence>
<comment type="caution">
    <text evidence="19">The sequence shown here is derived from an EMBL/GenBank/DDBJ whole genome shotgun (WGS) entry which is preliminary data.</text>
</comment>
<dbReference type="Gene3D" id="3.40.710.10">
    <property type="entry name" value="DD-peptidase/beta-lactamase superfamily"/>
    <property type="match status" value="1"/>
</dbReference>
<keyword evidence="12 17" id="KW-0472">Membrane</keyword>
<comment type="subcellular location">
    <subcellularLocation>
        <location evidence="1">Cell membrane</location>
    </subcellularLocation>
</comment>
<dbReference type="PROSITE" id="PS50853">
    <property type="entry name" value="FN3"/>
    <property type="match status" value="1"/>
</dbReference>
<dbReference type="GO" id="GO:0005886">
    <property type="term" value="C:plasma membrane"/>
    <property type="evidence" value="ECO:0007669"/>
    <property type="project" value="UniProtKB-SubCell"/>
</dbReference>
<dbReference type="Gene3D" id="1.10.3810.10">
    <property type="entry name" value="Biosynthetic peptidoglycan transglycosylase-like"/>
    <property type="match status" value="1"/>
</dbReference>
<dbReference type="Pfam" id="PF17957">
    <property type="entry name" value="Big_7"/>
    <property type="match status" value="1"/>
</dbReference>
<evidence type="ECO:0000256" key="3">
    <source>
        <dbReference type="ARBA" id="ARBA00007739"/>
    </source>
</evidence>
<dbReference type="GO" id="GO:0006508">
    <property type="term" value="P:proteolysis"/>
    <property type="evidence" value="ECO:0007669"/>
    <property type="project" value="UniProtKB-KW"/>
</dbReference>
<dbReference type="SUPFAM" id="SSF49363">
    <property type="entry name" value="Purple acid phosphatase, N-terminal domain"/>
    <property type="match status" value="1"/>
</dbReference>
<evidence type="ECO:0000256" key="1">
    <source>
        <dbReference type="ARBA" id="ARBA00004236"/>
    </source>
</evidence>
<dbReference type="GO" id="GO:0008955">
    <property type="term" value="F:peptidoglycan glycosyltransferase activity"/>
    <property type="evidence" value="ECO:0007669"/>
    <property type="project" value="UniProtKB-EC"/>
</dbReference>
<dbReference type="InterPro" id="IPR001264">
    <property type="entry name" value="Glyco_trans_51"/>
</dbReference>
<keyword evidence="6" id="KW-0645">Protease</keyword>
<dbReference type="InterPro" id="IPR013783">
    <property type="entry name" value="Ig-like_fold"/>
</dbReference>
<reference evidence="19" key="1">
    <citation type="submission" date="2017-02" db="EMBL/GenBank/DDBJ databases">
        <title>Delving into the versatile metabolic prowess of the omnipresent phylum Bacteroidetes.</title>
        <authorList>
            <person name="Nobu M.K."/>
            <person name="Mei R."/>
            <person name="Narihiro T."/>
            <person name="Kuroda K."/>
            <person name="Liu W.-T."/>
        </authorList>
    </citation>
    <scope>NUCLEOTIDE SEQUENCE</scope>
    <source>
        <strain evidence="19">ADurb.Bin280</strain>
    </source>
</reference>
<proteinExistence type="inferred from homology"/>
<dbReference type="GO" id="GO:0030288">
    <property type="term" value="C:outer membrane-bounded periplasmic space"/>
    <property type="evidence" value="ECO:0007669"/>
    <property type="project" value="TreeGrafter"/>
</dbReference>
<dbReference type="SMART" id="SM00060">
    <property type="entry name" value="FN3"/>
    <property type="match status" value="1"/>
</dbReference>
<name>A0A1V5SF50_9BACT</name>
<dbReference type="InterPro" id="IPR001460">
    <property type="entry name" value="PCN-bd_Tpept"/>
</dbReference>
<feature type="transmembrane region" description="Helical" evidence="17">
    <location>
        <begin position="31"/>
        <end position="50"/>
    </location>
</feature>
<dbReference type="GO" id="GO:0009252">
    <property type="term" value="P:peptidoglycan biosynthetic process"/>
    <property type="evidence" value="ECO:0007669"/>
    <property type="project" value="UniProtKB-KW"/>
</dbReference>
<dbReference type="Pfam" id="PF00912">
    <property type="entry name" value="Transgly"/>
    <property type="match status" value="1"/>
</dbReference>
<dbReference type="GO" id="GO:0003993">
    <property type="term" value="F:acid phosphatase activity"/>
    <property type="evidence" value="ECO:0007669"/>
    <property type="project" value="InterPro"/>
</dbReference>
<evidence type="ECO:0000313" key="19">
    <source>
        <dbReference type="EMBL" id="OQA53117.1"/>
    </source>
</evidence>
<comment type="similarity">
    <text evidence="2">In the C-terminal section; belongs to the transpeptidase family.</text>
</comment>
<keyword evidence="5" id="KW-0121">Carboxypeptidase</keyword>
<dbReference type="GO" id="GO:0071555">
    <property type="term" value="P:cell wall organization"/>
    <property type="evidence" value="ECO:0007669"/>
    <property type="project" value="UniProtKB-KW"/>
</dbReference>
<evidence type="ECO:0000259" key="18">
    <source>
        <dbReference type="PROSITE" id="PS50853"/>
    </source>
</evidence>
<comment type="catalytic activity">
    <reaction evidence="16">
        <text>[GlcNAc-(1-&gt;4)-Mur2Ac(oyl-L-Ala-gamma-D-Glu-L-Lys-D-Ala-D-Ala)](n)-di-trans,octa-cis-undecaprenyl diphosphate + beta-D-GlcNAc-(1-&gt;4)-Mur2Ac(oyl-L-Ala-gamma-D-Glu-L-Lys-D-Ala-D-Ala)-di-trans,octa-cis-undecaprenyl diphosphate = [GlcNAc-(1-&gt;4)-Mur2Ac(oyl-L-Ala-gamma-D-Glu-L-Lys-D-Ala-D-Ala)](n+1)-di-trans,octa-cis-undecaprenyl diphosphate + di-trans,octa-cis-undecaprenyl diphosphate + H(+)</text>
        <dbReference type="Rhea" id="RHEA:23708"/>
        <dbReference type="Rhea" id="RHEA-COMP:9602"/>
        <dbReference type="Rhea" id="RHEA-COMP:9603"/>
        <dbReference type="ChEBI" id="CHEBI:15378"/>
        <dbReference type="ChEBI" id="CHEBI:58405"/>
        <dbReference type="ChEBI" id="CHEBI:60033"/>
        <dbReference type="ChEBI" id="CHEBI:78435"/>
        <dbReference type="EC" id="2.4.99.28"/>
    </reaction>
</comment>
<dbReference type="AlphaFoldDB" id="A0A1V5SF50"/>
<dbReference type="PANTHER" id="PTHR32282:SF11">
    <property type="entry name" value="PENICILLIN-BINDING PROTEIN 1B"/>
    <property type="match status" value="1"/>
</dbReference>
<evidence type="ECO:0000256" key="6">
    <source>
        <dbReference type="ARBA" id="ARBA00022670"/>
    </source>
</evidence>
<keyword evidence="17" id="KW-0812">Transmembrane</keyword>
<keyword evidence="11" id="KW-0573">Peptidoglycan synthesis</keyword>
<keyword evidence="17" id="KW-1133">Transmembrane helix</keyword>
<evidence type="ECO:0000256" key="8">
    <source>
        <dbReference type="ARBA" id="ARBA00022679"/>
    </source>
</evidence>
<evidence type="ECO:0000256" key="11">
    <source>
        <dbReference type="ARBA" id="ARBA00022984"/>
    </source>
</evidence>
<dbReference type="Pfam" id="PF00905">
    <property type="entry name" value="Transpeptidase"/>
    <property type="match status" value="1"/>
</dbReference>
<gene>
    <name evidence="19" type="primary">pbpF</name>
    <name evidence="19" type="ORF">BWY43_00190</name>
</gene>
<dbReference type="PANTHER" id="PTHR32282">
    <property type="entry name" value="BINDING PROTEIN TRANSPEPTIDASE, PUTATIVE-RELATED"/>
    <property type="match status" value="1"/>
</dbReference>
<evidence type="ECO:0000256" key="4">
    <source>
        <dbReference type="ARBA" id="ARBA00022475"/>
    </source>
</evidence>
<keyword evidence="13" id="KW-0511">Multifunctional enzyme</keyword>
<dbReference type="GO" id="GO:0046872">
    <property type="term" value="F:metal ion binding"/>
    <property type="evidence" value="ECO:0007669"/>
    <property type="project" value="InterPro"/>
</dbReference>
<dbReference type="InterPro" id="IPR036950">
    <property type="entry name" value="PBP_transglycosylase"/>
</dbReference>
<evidence type="ECO:0000256" key="16">
    <source>
        <dbReference type="ARBA" id="ARBA00049902"/>
    </source>
</evidence>
<evidence type="ECO:0000256" key="2">
    <source>
        <dbReference type="ARBA" id="ARBA00007090"/>
    </source>
</evidence>
<keyword evidence="10" id="KW-0133">Cell shape</keyword>
<dbReference type="EMBL" id="MWBO01000010">
    <property type="protein sequence ID" value="OQA53117.1"/>
    <property type="molecule type" value="Genomic_DNA"/>
</dbReference>
<evidence type="ECO:0000256" key="14">
    <source>
        <dbReference type="ARBA" id="ARBA00023316"/>
    </source>
</evidence>
<keyword evidence="8" id="KW-0808">Transferase</keyword>
<evidence type="ECO:0000256" key="5">
    <source>
        <dbReference type="ARBA" id="ARBA00022645"/>
    </source>
</evidence>
<comment type="catalytic activity">
    <reaction evidence="15">
        <text>Preferential cleavage: (Ac)2-L-Lys-D-Ala-|-D-Ala. Also transpeptidation of peptidyl-alanyl moieties that are N-acyl substituents of D-alanine.</text>
        <dbReference type="EC" id="3.4.16.4"/>
    </reaction>
</comment>
<dbReference type="SUPFAM" id="SSF56601">
    <property type="entry name" value="beta-lactamase/transpeptidase-like"/>
    <property type="match status" value="1"/>
</dbReference>
<dbReference type="Proteomes" id="UP000485367">
    <property type="component" value="Unassembled WGS sequence"/>
</dbReference>
<evidence type="ECO:0000256" key="13">
    <source>
        <dbReference type="ARBA" id="ARBA00023268"/>
    </source>
</evidence>
<organism evidence="19">
    <name type="scientific">candidate division WS2 bacterium ADurb.Bin280</name>
    <dbReference type="NCBI Taxonomy" id="1852829"/>
    <lineage>
        <taxon>Bacteria</taxon>
        <taxon>candidate division WS2</taxon>
    </lineage>
</organism>
<feature type="domain" description="Fibronectin type-III" evidence="18">
    <location>
        <begin position="840"/>
        <end position="924"/>
    </location>
</feature>
<dbReference type="InterPro" id="IPR050396">
    <property type="entry name" value="Glycosyltr_51/Transpeptidase"/>
</dbReference>
<evidence type="ECO:0000256" key="10">
    <source>
        <dbReference type="ARBA" id="ARBA00022960"/>
    </source>
</evidence>
<keyword evidence="9" id="KW-0378">Hydrolase</keyword>
<dbReference type="InterPro" id="IPR008963">
    <property type="entry name" value="Purple_acid_Pase-like_N"/>
</dbReference>
<dbReference type="GO" id="GO:0008360">
    <property type="term" value="P:regulation of cell shape"/>
    <property type="evidence" value="ECO:0007669"/>
    <property type="project" value="UniProtKB-KW"/>
</dbReference>
<dbReference type="GO" id="GO:0008658">
    <property type="term" value="F:penicillin binding"/>
    <property type="evidence" value="ECO:0007669"/>
    <property type="project" value="InterPro"/>
</dbReference>
<comment type="similarity">
    <text evidence="3">In the N-terminal section; belongs to the glycosyltransferase 51 family.</text>
</comment>
<accession>A0A1V5SF50</accession>
<dbReference type="GO" id="GO:0009002">
    <property type="term" value="F:serine-type D-Ala-D-Ala carboxypeptidase activity"/>
    <property type="evidence" value="ECO:0007669"/>
    <property type="project" value="UniProtKB-EC"/>
</dbReference>
<keyword evidence="4" id="KW-1003">Cell membrane</keyword>
<dbReference type="SUPFAM" id="SSF53955">
    <property type="entry name" value="Lysozyme-like"/>
    <property type="match status" value="1"/>
</dbReference>
<evidence type="ECO:0000256" key="9">
    <source>
        <dbReference type="ARBA" id="ARBA00022801"/>
    </source>
</evidence>
<keyword evidence="7" id="KW-0328">Glycosyltransferase</keyword>
<dbReference type="InterPro" id="IPR003961">
    <property type="entry name" value="FN3_dom"/>
</dbReference>
<evidence type="ECO:0000256" key="12">
    <source>
        <dbReference type="ARBA" id="ARBA00023136"/>
    </source>
</evidence>